<dbReference type="EMBL" id="BK029940">
    <property type="protein sequence ID" value="DAD55950.1"/>
    <property type="molecule type" value="Genomic_DNA"/>
</dbReference>
<name>A0A8D9PEZ1_9VIRU</name>
<evidence type="ECO:0000313" key="1">
    <source>
        <dbReference type="EMBL" id="DAD55950.1"/>
    </source>
</evidence>
<organism evidence="1">
    <name type="scientific">Bacteriophage sp</name>
    <dbReference type="NCBI Taxonomy" id="38018"/>
    <lineage>
        <taxon>Viruses</taxon>
    </lineage>
</organism>
<accession>A0A8D9PEZ1</accession>
<protein>
    <submittedName>
        <fullName evidence="1">Uncharacterized protein</fullName>
    </submittedName>
</protein>
<reference evidence="1" key="1">
    <citation type="journal article" date="2021" name="Proc. Natl. Acad. Sci. U.S.A.">
        <title>A Catalog of Tens of Thousands of Viruses from Human Metagenomes Reveals Hidden Associations with Chronic Diseases.</title>
        <authorList>
            <person name="Tisza M.J."/>
            <person name="Buck C.B."/>
        </authorList>
    </citation>
    <scope>NUCLEOTIDE SEQUENCE</scope>
    <source>
        <strain evidence="1">CtOZu12</strain>
    </source>
</reference>
<sequence length="38" mass="4469">MIQVKLLSFLLTSLKVIISFFRLPLDETFAFNVNYSLF</sequence>
<proteinExistence type="predicted"/>